<evidence type="ECO:0000313" key="10">
    <source>
        <dbReference type="EMBL" id="ATG49752.1"/>
    </source>
</evidence>
<feature type="chain" id="PRO_5013284960" evidence="9">
    <location>
        <begin position="27"/>
        <end position="470"/>
    </location>
</feature>
<dbReference type="STRING" id="1758178.GCA_001550095_01365"/>
<keyword evidence="11" id="KW-1185">Reference proteome</keyword>
<proteinExistence type="inferred from homology"/>
<evidence type="ECO:0000256" key="6">
    <source>
        <dbReference type="ARBA" id="ARBA00023136"/>
    </source>
</evidence>
<dbReference type="KEGG" id="ceh:CEW89_08325"/>
<evidence type="ECO:0000256" key="3">
    <source>
        <dbReference type="ARBA" id="ARBA00022448"/>
    </source>
</evidence>
<evidence type="ECO:0000256" key="5">
    <source>
        <dbReference type="ARBA" id="ARBA00022692"/>
    </source>
</evidence>
<keyword evidence="3" id="KW-0813">Transport</keyword>
<protein>
    <submittedName>
        <fullName evidence="10">Transporter</fullName>
    </submittedName>
</protein>
<dbReference type="NCBIfam" id="TIGR01844">
    <property type="entry name" value="type_I_sec_TolC"/>
    <property type="match status" value="1"/>
</dbReference>
<keyword evidence="5" id="KW-0812">Transmembrane</keyword>
<evidence type="ECO:0000256" key="1">
    <source>
        <dbReference type="ARBA" id="ARBA00004442"/>
    </source>
</evidence>
<dbReference type="GO" id="GO:0015288">
    <property type="term" value="F:porin activity"/>
    <property type="evidence" value="ECO:0007669"/>
    <property type="project" value="TreeGrafter"/>
</dbReference>
<name>A0A291GI83_9RHOB</name>
<dbReference type="PANTHER" id="PTHR30026:SF22">
    <property type="entry name" value="OUTER MEMBRANE EFFLUX PROTEIN"/>
    <property type="match status" value="1"/>
</dbReference>
<gene>
    <name evidence="10" type="ORF">CEW89_08325</name>
</gene>
<reference evidence="10 11" key="1">
    <citation type="submission" date="2017-06" db="EMBL/GenBank/DDBJ databases">
        <title>Celeribacter sp. TSPH2 complete genome sequence.</title>
        <authorList>
            <person name="Woo J.-H."/>
            <person name="Kim H.-S."/>
        </authorList>
    </citation>
    <scope>NUCLEOTIDE SEQUENCE [LARGE SCALE GENOMIC DNA]</scope>
    <source>
        <strain evidence="10 11">TSPH2</strain>
    </source>
</reference>
<keyword evidence="8" id="KW-0175">Coiled coil</keyword>
<feature type="signal peptide" evidence="9">
    <location>
        <begin position="1"/>
        <end position="26"/>
    </location>
</feature>
<evidence type="ECO:0000313" key="11">
    <source>
        <dbReference type="Proteomes" id="UP000217935"/>
    </source>
</evidence>
<dbReference type="OrthoDB" id="9789368at2"/>
<comment type="similarity">
    <text evidence="2">Belongs to the outer membrane factor (OMF) (TC 1.B.17) family.</text>
</comment>
<dbReference type="GO" id="GO:0009279">
    <property type="term" value="C:cell outer membrane"/>
    <property type="evidence" value="ECO:0007669"/>
    <property type="project" value="UniProtKB-SubCell"/>
</dbReference>
<evidence type="ECO:0000256" key="8">
    <source>
        <dbReference type="SAM" id="Coils"/>
    </source>
</evidence>
<keyword evidence="7" id="KW-0998">Cell outer membrane</keyword>
<dbReference type="InterPro" id="IPR003423">
    <property type="entry name" value="OMP_efflux"/>
</dbReference>
<evidence type="ECO:0000256" key="7">
    <source>
        <dbReference type="ARBA" id="ARBA00023237"/>
    </source>
</evidence>
<organism evidence="10 11">
    <name type="scientific">Celeribacter ethanolicus</name>
    <dbReference type="NCBI Taxonomy" id="1758178"/>
    <lineage>
        <taxon>Bacteria</taxon>
        <taxon>Pseudomonadati</taxon>
        <taxon>Pseudomonadota</taxon>
        <taxon>Alphaproteobacteria</taxon>
        <taxon>Rhodobacterales</taxon>
        <taxon>Roseobacteraceae</taxon>
        <taxon>Celeribacter</taxon>
    </lineage>
</organism>
<accession>A0A291GI83</accession>
<feature type="coiled-coil region" evidence="8">
    <location>
        <begin position="187"/>
        <end position="214"/>
    </location>
</feature>
<keyword evidence="9" id="KW-0732">Signal</keyword>
<sequence>MSRHLKKTLFAGVAALGMMTSPVASWAETLGDALASAYKNSGLLEQNRATLRAADEGVASALSALRPMLSYSYQLSKQKSYAATQTTQADAWSGLSDTLSFVASMDIYTFGRNKLSMDVQKEVVLATRAALVNVEQTVLANAVDAYMGVREAQALVNLRQSAVRLNQQNLKAAQDRFDVGEITRTEVAQYEAQLASVRADLASAQGELSAAREAYKVAVGHYPQSLSTPPNIKLPVASLDAAVTTAKQRHPGIIGLQHQVAAQDLAVTIAERNMLPTVSGSVTQSYSDTNSDKDTTSVGVGISGVIYQGGAIASGVRGAIADRDAVRAELLQTSREIEQGVRTNWAMLSVYAAAEEASNAYVKAQRVAYNGVKEEADLGASTTLDVLSAEQDLLDAQVSAIQARIARETQAYSVLQSLGMLTVDQLKLNVPVYDPAAYYNAVKNAPTSYVSPQGEKLDRVLQGLMKQQGQ</sequence>
<dbReference type="PANTHER" id="PTHR30026">
    <property type="entry name" value="OUTER MEMBRANE PROTEIN TOLC"/>
    <property type="match status" value="1"/>
</dbReference>
<dbReference type="GO" id="GO:1990281">
    <property type="term" value="C:efflux pump complex"/>
    <property type="evidence" value="ECO:0007669"/>
    <property type="project" value="TreeGrafter"/>
</dbReference>
<dbReference type="GO" id="GO:0015562">
    <property type="term" value="F:efflux transmembrane transporter activity"/>
    <property type="evidence" value="ECO:0007669"/>
    <property type="project" value="InterPro"/>
</dbReference>
<dbReference type="InterPro" id="IPR051906">
    <property type="entry name" value="TolC-like"/>
</dbReference>
<dbReference type="SUPFAM" id="SSF56954">
    <property type="entry name" value="Outer membrane efflux proteins (OEP)"/>
    <property type="match status" value="1"/>
</dbReference>
<dbReference type="EMBL" id="CP022196">
    <property type="protein sequence ID" value="ATG49752.1"/>
    <property type="molecule type" value="Genomic_DNA"/>
</dbReference>
<dbReference type="RefSeq" id="WP_096807170.1">
    <property type="nucleotide sequence ID" value="NZ_CP022196.1"/>
</dbReference>
<dbReference type="InterPro" id="IPR010130">
    <property type="entry name" value="T1SS_OMP_TolC"/>
</dbReference>
<keyword evidence="6" id="KW-0472">Membrane</keyword>
<dbReference type="Proteomes" id="UP000217935">
    <property type="component" value="Chromosome"/>
</dbReference>
<dbReference type="Pfam" id="PF02321">
    <property type="entry name" value="OEP"/>
    <property type="match status" value="2"/>
</dbReference>
<evidence type="ECO:0000256" key="9">
    <source>
        <dbReference type="SAM" id="SignalP"/>
    </source>
</evidence>
<dbReference type="AlphaFoldDB" id="A0A291GI83"/>
<keyword evidence="4" id="KW-1134">Transmembrane beta strand</keyword>
<evidence type="ECO:0000256" key="4">
    <source>
        <dbReference type="ARBA" id="ARBA00022452"/>
    </source>
</evidence>
<evidence type="ECO:0000256" key="2">
    <source>
        <dbReference type="ARBA" id="ARBA00007613"/>
    </source>
</evidence>
<comment type="subcellular location">
    <subcellularLocation>
        <location evidence="1">Cell outer membrane</location>
    </subcellularLocation>
</comment>
<dbReference type="Gene3D" id="1.20.1600.10">
    <property type="entry name" value="Outer membrane efflux proteins (OEP)"/>
    <property type="match status" value="1"/>
</dbReference>